<feature type="compositionally biased region" description="Basic and acidic residues" evidence="6">
    <location>
        <begin position="155"/>
        <end position="178"/>
    </location>
</feature>
<evidence type="ECO:0000256" key="3">
    <source>
        <dbReference type="ARBA" id="ARBA00023002"/>
    </source>
</evidence>
<keyword evidence="1 5" id="KW-0479">Metal-binding</keyword>
<feature type="compositionally biased region" description="Low complexity" evidence="6">
    <location>
        <begin position="380"/>
        <end position="390"/>
    </location>
</feature>
<feature type="binding site" evidence="5">
    <location>
        <position position="273"/>
    </location>
    <ligand>
        <name>Fe cation</name>
        <dbReference type="ChEBI" id="CHEBI:24875"/>
        <note>catalytic</note>
    </ligand>
</feature>
<organism evidence="8">
    <name type="scientific">Chromera velia CCMP2878</name>
    <dbReference type="NCBI Taxonomy" id="1169474"/>
    <lineage>
        <taxon>Eukaryota</taxon>
        <taxon>Sar</taxon>
        <taxon>Alveolata</taxon>
        <taxon>Colpodellida</taxon>
        <taxon>Chromeraceae</taxon>
        <taxon>Chromera</taxon>
    </lineage>
</organism>
<accession>A0A0K6SB65</accession>
<protein>
    <recommendedName>
        <fullName evidence="7">Alpha-ketoglutarate-dependent dioxygenase AlkB-like domain-containing protein</fullName>
    </recommendedName>
</protein>
<dbReference type="GO" id="GO:0035513">
    <property type="term" value="P:oxidative RNA demethylation"/>
    <property type="evidence" value="ECO:0007669"/>
    <property type="project" value="TreeGrafter"/>
</dbReference>
<gene>
    <name evidence="8" type="ORF">Cvel_12157.t2.CR2</name>
</gene>
<dbReference type="InterPro" id="IPR037151">
    <property type="entry name" value="AlkB-like_sf"/>
</dbReference>
<dbReference type="GO" id="GO:0035516">
    <property type="term" value="F:broad specificity oxidative DNA demethylase activity"/>
    <property type="evidence" value="ECO:0007669"/>
    <property type="project" value="TreeGrafter"/>
</dbReference>
<keyword evidence="4 5" id="KW-0408">Iron</keyword>
<dbReference type="GO" id="GO:0035515">
    <property type="term" value="F:oxidative RNA demethylase activity"/>
    <property type="evidence" value="ECO:0007669"/>
    <property type="project" value="TreeGrafter"/>
</dbReference>
<dbReference type="GO" id="GO:0008198">
    <property type="term" value="F:ferrous iron binding"/>
    <property type="evidence" value="ECO:0007669"/>
    <property type="project" value="TreeGrafter"/>
</dbReference>
<evidence type="ECO:0000256" key="4">
    <source>
        <dbReference type="ARBA" id="ARBA00023004"/>
    </source>
</evidence>
<sequence length="549" mass="59402">MSDPPSADVHVPPVVVSVNNFRQAEKLFKKPQQAKVKGKGKRSIKEHNTDCPAREYEAQQVPEGAPDHVFPPIDLRNCSTDTRCVREGYRVLLPSHPGFVALPCLLPPPLQISLADLCLRDWSEPPLAETNLCGEVDGDGLPVGGPRLKGLFDRVTRERGGEGEERTTEKTQETDGRGRSKKGVGRLSEAESLLVRRRWATLGYRYDWTARAYPPERRGDFPKSLSELAVEIATLAQGKREGGAEGEREMGFSPEAAIVNFYSPGDKLCGHKDDVEIERDAPVVSITLGLSAIFLVGGSSAEDWPVPLLVRSGDVMVMGGESRFVLHGVPRVFEDAGGVFEHRYCGGPSVDGPPVLSSACSFSSSSSSFSSSSSSWCGDASFSASSSSGGQRKTGGEAQERIPDPQPVVERGEEAPKENAAEKTQCVDGGGQAFSVSVSETKKRVVENAAMKEDGDPKVQLTAAGNRTDEVRSLELSTHPQAHCPLFGRTESESRPSTSMTKLASNDASSFDLNTLLSSRPELKGTTEQLQRMRVNINVRQVFPKHSVK</sequence>
<dbReference type="PANTHER" id="PTHR16557:SF2">
    <property type="entry name" value="NUCLEIC ACID DIOXYGENASE ALKBH1"/>
    <property type="match status" value="1"/>
</dbReference>
<dbReference type="EMBL" id="CDMZ01005715">
    <property type="protein sequence ID" value="CUC10797.1"/>
    <property type="molecule type" value="Genomic_DNA"/>
</dbReference>
<dbReference type="InterPro" id="IPR027450">
    <property type="entry name" value="AlkB-like"/>
</dbReference>
<dbReference type="AlphaFoldDB" id="A0A0K6SB65"/>
<evidence type="ECO:0000259" key="7">
    <source>
        <dbReference type="Pfam" id="PF13532"/>
    </source>
</evidence>
<feature type="region of interest" description="Disordered" evidence="6">
    <location>
        <begin position="380"/>
        <end position="428"/>
    </location>
</feature>
<evidence type="ECO:0000256" key="5">
    <source>
        <dbReference type="PIRSR" id="PIRSR604574-2"/>
    </source>
</evidence>
<dbReference type="PANTHER" id="PTHR16557">
    <property type="entry name" value="ALKYLATED DNA REPAIR PROTEIN ALKB-RELATED"/>
    <property type="match status" value="1"/>
</dbReference>
<comment type="cofactor">
    <cofactor evidence="5">
        <name>Fe(2+)</name>
        <dbReference type="ChEBI" id="CHEBI:29033"/>
    </cofactor>
    <text evidence="5">Binds 1 Fe(2+) ion per subunit.</text>
</comment>
<feature type="region of interest" description="Disordered" evidence="6">
    <location>
        <begin position="155"/>
        <end position="184"/>
    </location>
</feature>
<dbReference type="Pfam" id="PF13532">
    <property type="entry name" value="2OG-FeII_Oxy_2"/>
    <property type="match status" value="1"/>
</dbReference>
<name>A0A0K6SB65_9ALVE</name>
<reference evidence="8" key="1">
    <citation type="submission" date="2014-11" db="EMBL/GenBank/DDBJ databases">
        <title>Molecular phylogeny of cliff fern family Woodsiaceae with morphological implications.</title>
        <authorList>
            <person name="Shao Y.-Z."/>
            <person name="Wei R."/>
            <person name="Zhang X.-C."/>
        </authorList>
    </citation>
    <scope>NUCLEOTIDE SEQUENCE</scope>
</reference>
<feature type="compositionally biased region" description="Basic and acidic residues" evidence="6">
    <location>
        <begin position="410"/>
        <end position="421"/>
    </location>
</feature>
<evidence type="ECO:0000256" key="1">
    <source>
        <dbReference type="ARBA" id="ARBA00022723"/>
    </source>
</evidence>
<feature type="domain" description="Alpha-ketoglutarate-dependent dioxygenase AlkB-like" evidence="7">
    <location>
        <begin position="185"/>
        <end position="335"/>
    </location>
</feature>
<dbReference type="SUPFAM" id="SSF51197">
    <property type="entry name" value="Clavaminate synthase-like"/>
    <property type="match status" value="1"/>
</dbReference>
<evidence type="ECO:0000256" key="6">
    <source>
        <dbReference type="SAM" id="MobiDB-lite"/>
    </source>
</evidence>
<feature type="binding site" evidence="5">
    <location>
        <position position="327"/>
    </location>
    <ligand>
        <name>Fe cation</name>
        <dbReference type="ChEBI" id="CHEBI:24875"/>
        <note>catalytic</note>
    </ligand>
</feature>
<evidence type="ECO:0000313" key="8">
    <source>
        <dbReference type="EMBL" id="CUC10797.1"/>
    </source>
</evidence>
<keyword evidence="3" id="KW-0560">Oxidoreductase</keyword>
<dbReference type="Gene3D" id="2.60.120.590">
    <property type="entry name" value="Alpha-ketoglutarate-dependent dioxygenase AlkB-like"/>
    <property type="match status" value="1"/>
</dbReference>
<dbReference type="VEuPathDB" id="CryptoDB:Cvel_12157"/>
<evidence type="ECO:0000256" key="2">
    <source>
        <dbReference type="ARBA" id="ARBA00022964"/>
    </source>
</evidence>
<proteinExistence type="predicted"/>
<dbReference type="InterPro" id="IPR004574">
    <property type="entry name" value="Alkb"/>
</dbReference>
<feature type="compositionally biased region" description="Basic and acidic residues" evidence="6">
    <location>
        <begin position="394"/>
        <end position="403"/>
    </location>
</feature>
<feature type="binding site" evidence="5">
    <location>
        <position position="271"/>
    </location>
    <ligand>
        <name>Fe cation</name>
        <dbReference type="ChEBI" id="CHEBI:24875"/>
        <note>catalytic</note>
    </ligand>
</feature>
<keyword evidence="2" id="KW-0223">Dioxygenase</keyword>
<dbReference type="GO" id="GO:0005737">
    <property type="term" value="C:cytoplasm"/>
    <property type="evidence" value="ECO:0007669"/>
    <property type="project" value="TreeGrafter"/>
</dbReference>